<protein>
    <submittedName>
        <fullName evidence="1">Uncharacterized protein</fullName>
    </submittedName>
</protein>
<reference evidence="1" key="1">
    <citation type="submission" date="2018-02" db="EMBL/GenBank/DDBJ databases">
        <authorList>
            <person name="Miller M."/>
            <person name="Deiulio A."/>
            <person name="Douthitt C."/>
            <person name="McMahon J."/>
            <person name="Holland C."/>
            <person name="Wiersma-Koch H."/>
            <person name="Turechek W."/>
            <person name="D'Elia T."/>
        </authorList>
    </citation>
    <scope>NUCLEOTIDE SEQUENCE [LARGE SCALE GENOMIC DNA]</scope>
</reference>
<proteinExistence type="predicted"/>
<organism evidence="1 2">
    <name type="scientific">Xanthomonas phage RiverRider</name>
    <dbReference type="NCBI Taxonomy" id="2108116"/>
    <lineage>
        <taxon>Viruses</taxon>
        <taxon>Duplodnaviria</taxon>
        <taxon>Heunggongvirae</taxon>
        <taxon>Uroviricota</taxon>
        <taxon>Caudoviricetes</taxon>
        <taxon>Schitoviridae</taxon>
        <taxon>Riverridervirus</taxon>
        <taxon>Riverridervirus riverrider</taxon>
    </lineage>
</organism>
<sequence>MIDISVSLPKKCFNYSLGQGPFEVNLHVSYDVVGAVHGKEGLVVVLTTDHRILVPWIYLKAWAKVLAHLIRYY</sequence>
<dbReference type="EMBL" id="MG983743">
    <property type="protein sequence ID" value="AVO23093.1"/>
    <property type="molecule type" value="Genomic_DNA"/>
</dbReference>
<gene>
    <name evidence="1" type="ORF">RIVERRIDER_5</name>
</gene>
<accession>A0A2P1JUU1</accession>
<evidence type="ECO:0000313" key="1">
    <source>
        <dbReference type="EMBL" id="AVO23093.1"/>
    </source>
</evidence>
<evidence type="ECO:0000313" key="2">
    <source>
        <dbReference type="Proteomes" id="UP000241502"/>
    </source>
</evidence>
<name>A0A2P1JUU1_9CAUD</name>
<keyword evidence="2" id="KW-1185">Reference proteome</keyword>
<dbReference type="Proteomes" id="UP000241502">
    <property type="component" value="Segment"/>
</dbReference>